<evidence type="ECO:0000256" key="3">
    <source>
        <dbReference type="ARBA" id="ARBA00022598"/>
    </source>
</evidence>
<comment type="caution">
    <text evidence="9">The sequence shown here is derived from an EMBL/GenBank/DDBJ whole genome shotgun (WGS) entry which is preliminary data.</text>
</comment>
<feature type="binding site" evidence="8">
    <location>
        <begin position="65"/>
        <end position="72"/>
    </location>
    <ligand>
        <name>ATP</name>
        <dbReference type="ChEBI" id="CHEBI:30616"/>
    </ligand>
</feature>
<dbReference type="EMBL" id="LJUO01000073">
    <property type="protein sequence ID" value="KPK71042.1"/>
    <property type="molecule type" value="Genomic_DNA"/>
</dbReference>
<dbReference type="HAMAP" id="MF_01543">
    <property type="entry name" value="FTHFS"/>
    <property type="match status" value="1"/>
</dbReference>
<dbReference type="GO" id="GO:0005524">
    <property type="term" value="F:ATP binding"/>
    <property type="evidence" value="ECO:0007669"/>
    <property type="project" value="UniProtKB-UniRule"/>
</dbReference>
<reference evidence="9 10" key="1">
    <citation type="journal article" date="2015" name="Microbiome">
        <title>Genomic resolution of linkages in carbon, nitrogen, and sulfur cycling among widespread estuary sediment bacteria.</title>
        <authorList>
            <person name="Baker B.J."/>
            <person name="Lazar C.S."/>
            <person name="Teske A.P."/>
            <person name="Dick G.J."/>
        </authorList>
    </citation>
    <scope>NUCLEOTIDE SEQUENCE [LARGE SCALE GENOMIC DNA]</scope>
    <source>
        <strain evidence="9">SM23_60</strain>
    </source>
</reference>
<dbReference type="SUPFAM" id="SSF52540">
    <property type="entry name" value="P-loop containing nucleoside triphosphate hydrolases"/>
    <property type="match status" value="1"/>
</dbReference>
<evidence type="ECO:0000313" key="10">
    <source>
        <dbReference type="Proteomes" id="UP000051096"/>
    </source>
</evidence>
<dbReference type="Proteomes" id="UP000051096">
    <property type="component" value="Unassembled WGS sequence"/>
</dbReference>
<sequence>MKSDLQIAQEATLIPIADLAARLGIDNEYVLPCGVFKAKISLKYYEKIKKQKDGKLILVTAMTPTPYGEGKTTISIGLSMALNKIGKRSIVALREPSLGPVFGIKGGAAGGGYVQVLPMEDINLHFTGDIHAIGAAHNLLAAVLDSHMHFGNALNVDEREILFRRAMDMNDRSLRNIVVGLGGKPNGPAREDGVIITAASEVMAILALSQSLPELKERLGKILVAFDMRRNPIFARDFNVHGAMAVLLKDALKPNLVQTVDHTPAFIHCGPFANIAHGSCSIVAIKMAQKMCDYTVVEAGFGSELGAEKFINIVSRVGNLTVDASVLVATIRALKLHGGAPKQDPQSGSIETLKRGMVNLAKHIENMNKLVIPPVVALNVFEGDTAEEIAVVKDFCRSQNTECAEVRAFEQGADGAIELAERVYEEVGKGRCCMRPIYELEDSIEEKIEKVARELYGAARVVFTPRAEKDIKRIHKLGLDKLPVCIAKTNKSLSDNPELLGRPENFKVTIRGINISAGAGFLVPLTGEIMLMPGLSKIPNAQRIDIDEDGVITGLS</sequence>
<evidence type="ECO:0000313" key="9">
    <source>
        <dbReference type="EMBL" id="KPK71042.1"/>
    </source>
</evidence>
<dbReference type="InterPro" id="IPR000559">
    <property type="entry name" value="Formate_THF_ligase"/>
</dbReference>
<evidence type="ECO:0000256" key="5">
    <source>
        <dbReference type="ARBA" id="ARBA00022840"/>
    </source>
</evidence>
<dbReference type="GO" id="GO:0035999">
    <property type="term" value="P:tetrahydrofolate interconversion"/>
    <property type="evidence" value="ECO:0007669"/>
    <property type="project" value="UniProtKB-UniRule"/>
</dbReference>
<dbReference type="FunFam" id="3.10.410.10:FF:000001">
    <property type="entry name" value="Putative formate--tetrahydrofolate ligase"/>
    <property type="match status" value="1"/>
</dbReference>
<dbReference type="EC" id="6.3.4.3" evidence="8"/>
<dbReference type="GO" id="GO:0004329">
    <property type="term" value="F:formate-tetrahydrofolate ligase activity"/>
    <property type="evidence" value="ECO:0007669"/>
    <property type="project" value="UniProtKB-UniRule"/>
</dbReference>
<evidence type="ECO:0000256" key="7">
    <source>
        <dbReference type="ARBA" id="ARBA00061363"/>
    </source>
</evidence>
<dbReference type="Pfam" id="PF01268">
    <property type="entry name" value="FTHFS"/>
    <property type="match status" value="1"/>
</dbReference>
<dbReference type="InterPro" id="IPR027417">
    <property type="entry name" value="P-loop_NTPase"/>
</dbReference>
<accession>A0A0S8GEX2</accession>
<dbReference type="PROSITE" id="PS00721">
    <property type="entry name" value="FTHFS_1"/>
    <property type="match status" value="1"/>
</dbReference>
<dbReference type="PROSITE" id="PS00722">
    <property type="entry name" value="FTHFS_2"/>
    <property type="match status" value="1"/>
</dbReference>
<evidence type="ECO:0000256" key="1">
    <source>
        <dbReference type="ARBA" id="ARBA00004777"/>
    </source>
</evidence>
<keyword evidence="4 8" id="KW-0547">Nucleotide-binding</keyword>
<dbReference type="InterPro" id="IPR020628">
    <property type="entry name" value="Formate_THF_ligase_CS"/>
</dbReference>
<dbReference type="Gene3D" id="3.40.50.300">
    <property type="entry name" value="P-loop containing nucleotide triphosphate hydrolases"/>
    <property type="match status" value="1"/>
</dbReference>
<keyword evidence="3 8" id="KW-0436">Ligase</keyword>
<dbReference type="AlphaFoldDB" id="A0A0S8GEX2"/>
<name>A0A0S8GEX2_UNCW3</name>
<comment type="pathway">
    <text evidence="1 8">One-carbon metabolism; tetrahydrofolate interconversion.</text>
</comment>
<evidence type="ECO:0000256" key="4">
    <source>
        <dbReference type="ARBA" id="ARBA00022741"/>
    </source>
</evidence>
<gene>
    <name evidence="8" type="primary">fhs</name>
    <name evidence="9" type="ORF">AMJ87_07840</name>
</gene>
<comment type="catalytic activity">
    <reaction evidence="6 8">
        <text>(6S)-5,6,7,8-tetrahydrofolate + formate + ATP = (6R)-10-formyltetrahydrofolate + ADP + phosphate</text>
        <dbReference type="Rhea" id="RHEA:20221"/>
        <dbReference type="ChEBI" id="CHEBI:15740"/>
        <dbReference type="ChEBI" id="CHEBI:30616"/>
        <dbReference type="ChEBI" id="CHEBI:43474"/>
        <dbReference type="ChEBI" id="CHEBI:57453"/>
        <dbReference type="ChEBI" id="CHEBI:195366"/>
        <dbReference type="ChEBI" id="CHEBI:456216"/>
        <dbReference type="EC" id="6.3.4.3"/>
    </reaction>
</comment>
<keyword evidence="5 8" id="KW-0067">ATP-binding</keyword>
<keyword evidence="2 8" id="KW-0554">One-carbon metabolism</keyword>
<comment type="similarity">
    <text evidence="7 8">Belongs to the formate--tetrahydrofolate ligase family.</text>
</comment>
<evidence type="ECO:0000256" key="6">
    <source>
        <dbReference type="ARBA" id="ARBA00049033"/>
    </source>
</evidence>
<dbReference type="NCBIfam" id="NF010030">
    <property type="entry name" value="PRK13505.1"/>
    <property type="match status" value="1"/>
</dbReference>
<dbReference type="Gene3D" id="3.30.1510.10">
    <property type="entry name" value="Domain 2, N(10)-formyltetrahydrofolate synthetase"/>
    <property type="match status" value="1"/>
</dbReference>
<evidence type="ECO:0000256" key="8">
    <source>
        <dbReference type="HAMAP-Rule" id="MF_01543"/>
    </source>
</evidence>
<proteinExistence type="inferred from homology"/>
<evidence type="ECO:0000256" key="2">
    <source>
        <dbReference type="ARBA" id="ARBA00022563"/>
    </source>
</evidence>
<organism evidence="9 10">
    <name type="scientific">candidate division WOR_3 bacterium SM23_60</name>
    <dbReference type="NCBI Taxonomy" id="1703780"/>
    <lineage>
        <taxon>Bacteria</taxon>
        <taxon>Bacteria division WOR-3</taxon>
    </lineage>
</organism>
<dbReference type="UniPathway" id="UPA00193"/>
<protein>
    <recommendedName>
        <fullName evidence="8">Formate--tetrahydrofolate ligase</fullName>
        <ecNumber evidence="8">6.3.4.3</ecNumber>
    </recommendedName>
    <alternativeName>
        <fullName evidence="8">Formyltetrahydrofolate synthetase</fullName>
        <shortName evidence="8">FHS</shortName>
        <shortName evidence="8">FTHFS</shortName>
    </alternativeName>
</protein>
<dbReference type="PATRIC" id="fig|1703780.3.peg.332"/>
<dbReference type="FunFam" id="3.30.1510.10:FF:000001">
    <property type="entry name" value="Formate--tetrahydrofolate ligase"/>
    <property type="match status" value="1"/>
</dbReference>
<dbReference type="Gene3D" id="3.10.410.10">
    <property type="entry name" value="Formyltetrahydrofolate synthetase, domain 3"/>
    <property type="match status" value="1"/>
</dbReference>
<dbReference type="CDD" id="cd00477">
    <property type="entry name" value="FTHFS"/>
    <property type="match status" value="1"/>
</dbReference>